<gene>
    <name evidence="2" type="ORF">MELLADRAFT_64674</name>
</gene>
<name>F4RSC4_MELLP</name>
<dbReference type="VEuPathDB" id="FungiDB:MELLADRAFT_64674"/>
<dbReference type="Proteomes" id="UP000001072">
    <property type="component" value="Unassembled WGS sequence"/>
</dbReference>
<dbReference type="InParanoid" id="F4RSC4"/>
<organism evidence="3">
    <name type="scientific">Melampsora larici-populina (strain 98AG31 / pathotype 3-4-7)</name>
    <name type="common">Poplar leaf rust fungus</name>
    <dbReference type="NCBI Taxonomy" id="747676"/>
    <lineage>
        <taxon>Eukaryota</taxon>
        <taxon>Fungi</taxon>
        <taxon>Dikarya</taxon>
        <taxon>Basidiomycota</taxon>
        <taxon>Pucciniomycotina</taxon>
        <taxon>Pucciniomycetes</taxon>
        <taxon>Pucciniales</taxon>
        <taxon>Melampsoraceae</taxon>
        <taxon>Melampsora</taxon>
    </lineage>
</organism>
<feature type="region of interest" description="Disordered" evidence="1">
    <location>
        <begin position="107"/>
        <end position="141"/>
    </location>
</feature>
<protein>
    <submittedName>
        <fullName evidence="2">Uncharacterized protein</fullName>
    </submittedName>
</protein>
<feature type="compositionally biased region" description="Polar residues" evidence="1">
    <location>
        <begin position="107"/>
        <end position="121"/>
    </location>
</feature>
<dbReference type="EMBL" id="GL883117">
    <property type="protein sequence ID" value="EGG04715.1"/>
    <property type="molecule type" value="Genomic_DNA"/>
</dbReference>
<proteinExistence type="predicted"/>
<evidence type="ECO:0000313" key="2">
    <source>
        <dbReference type="EMBL" id="EGG04715.1"/>
    </source>
</evidence>
<dbReference type="AlphaFoldDB" id="F4RSC4"/>
<dbReference type="GeneID" id="18930296"/>
<accession>F4RSC4</accession>
<dbReference type="RefSeq" id="XP_007412154.1">
    <property type="nucleotide sequence ID" value="XM_007412092.1"/>
</dbReference>
<feature type="compositionally biased region" description="Polar residues" evidence="1">
    <location>
        <begin position="130"/>
        <end position="139"/>
    </location>
</feature>
<reference evidence="3" key="1">
    <citation type="journal article" date="2011" name="Proc. Natl. Acad. Sci. U.S.A.">
        <title>Obligate biotrophy features unraveled by the genomic analysis of rust fungi.</title>
        <authorList>
            <person name="Duplessis S."/>
            <person name="Cuomo C.A."/>
            <person name="Lin Y.-C."/>
            <person name="Aerts A."/>
            <person name="Tisserant E."/>
            <person name="Veneault-Fourrey C."/>
            <person name="Joly D.L."/>
            <person name="Hacquard S."/>
            <person name="Amselem J."/>
            <person name="Cantarel B.L."/>
            <person name="Chiu R."/>
            <person name="Coutinho P.M."/>
            <person name="Feau N."/>
            <person name="Field M."/>
            <person name="Frey P."/>
            <person name="Gelhaye E."/>
            <person name="Goldberg J."/>
            <person name="Grabherr M.G."/>
            <person name="Kodira C.D."/>
            <person name="Kohler A."/>
            <person name="Kuees U."/>
            <person name="Lindquist E.A."/>
            <person name="Lucas S.M."/>
            <person name="Mago R."/>
            <person name="Mauceli E."/>
            <person name="Morin E."/>
            <person name="Murat C."/>
            <person name="Pangilinan J.L."/>
            <person name="Park R."/>
            <person name="Pearson M."/>
            <person name="Quesneville H."/>
            <person name="Rouhier N."/>
            <person name="Sakthikumar S."/>
            <person name="Salamov A.A."/>
            <person name="Schmutz J."/>
            <person name="Selles B."/>
            <person name="Shapiro H."/>
            <person name="Tanguay P."/>
            <person name="Tuskan G.A."/>
            <person name="Henrissat B."/>
            <person name="Van de Peer Y."/>
            <person name="Rouze P."/>
            <person name="Ellis J.G."/>
            <person name="Dodds P.N."/>
            <person name="Schein J.E."/>
            <person name="Zhong S."/>
            <person name="Hamelin R.C."/>
            <person name="Grigoriev I.V."/>
            <person name="Szabo L.J."/>
            <person name="Martin F."/>
        </authorList>
    </citation>
    <scope>NUCLEOTIDE SEQUENCE [LARGE SCALE GENOMIC DNA]</scope>
    <source>
        <strain evidence="3">98AG31 / pathotype 3-4-7</strain>
    </source>
</reference>
<dbReference type="HOGENOM" id="CLU_1360684_0_0_1"/>
<evidence type="ECO:0000256" key="1">
    <source>
        <dbReference type="SAM" id="MobiDB-lite"/>
    </source>
</evidence>
<evidence type="ECO:0000313" key="3">
    <source>
        <dbReference type="Proteomes" id="UP000001072"/>
    </source>
</evidence>
<dbReference type="KEGG" id="mlr:MELLADRAFT_64674"/>
<sequence length="201" mass="21922">MSSCPGNISYCLGAHCACQSLEGQKEYHGTLEAYDRHQELCKGSVATVFYHPEYATVLGAIQPPILTFEPYPYQAIKDLNIILPSQCDNFFSDEKFHQSESSASEEFLTFSSESDHSSSGTVVPVKEEGTSNGMLTSRSGKCGQPKYPIDEFPLGRGTPPQGTIVYPPLVKVKGPLLDYHGVQMFFEKSGGAGSIPSLNKR</sequence>
<keyword evidence="3" id="KW-1185">Reference proteome</keyword>